<feature type="compositionally biased region" description="Low complexity" evidence="1">
    <location>
        <begin position="71"/>
        <end position="87"/>
    </location>
</feature>
<evidence type="ECO:0000313" key="2">
    <source>
        <dbReference type="EMBL" id="MCP2731696.1"/>
    </source>
</evidence>
<dbReference type="AlphaFoldDB" id="A0AAE3GVZ2"/>
<dbReference type="PANTHER" id="PTHR33352">
    <property type="entry name" value="SLR1095 PROTEIN"/>
    <property type="match status" value="1"/>
</dbReference>
<sequence length="112" mass="13147">MSFCLPILGYLNYERCPVEGFLDVIEEMNNWVSPRLGIRFDLSGDNLQLYRPDGNPFVSYVDIQRQLEQTQQELEQTQQELEESQQQLEEERQRAGKLAERLRSLGIDPEQV</sequence>
<dbReference type="EMBL" id="JAMZMM010000379">
    <property type="protein sequence ID" value="MCP2731696.1"/>
    <property type="molecule type" value="Genomic_DNA"/>
</dbReference>
<reference evidence="2" key="1">
    <citation type="submission" date="2022-06" db="EMBL/GenBank/DDBJ databases">
        <title>New cyanobacteria of genus Symplocastrum in benthos of Lake Baikal.</title>
        <authorList>
            <person name="Sorokovikova E."/>
            <person name="Tikhonova I."/>
            <person name="Krasnopeev A."/>
            <person name="Evseev P."/>
            <person name="Gladkikh A."/>
            <person name="Belykh O."/>
        </authorList>
    </citation>
    <scope>NUCLEOTIDE SEQUENCE</scope>
    <source>
        <strain evidence="2">BBK-W-15</strain>
    </source>
</reference>
<protein>
    <submittedName>
        <fullName evidence="2">Uncharacterized protein</fullName>
    </submittedName>
</protein>
<proteinExistence type="predicted"/>
<feature type="region of interest" description="Disordered" evidence="1">
    <location>
        <begin position="71"/>
        <end position="112"/>
    </location>
</feature>
<comment type="caution">
    <text evidence="2">The sequence shown here is derived from an EMBL/GenBank/DDBJ whole genome shotgun (WGS) entry which is preliminary data.</text>
</comment>
<dbReference type="RefSeq" id="WP_254014429.1">
    <property type="nucleotide sequence ID" value="NZ_JAMZMM010000379.1"/>
</dbReference>
<evidence type="ECO:0000313" key="3">
    <source>
        <dbReference type="Proteomes" id="UP001204953"/>
    </source>
</evidence>
<gene>
    <name evidence="2" type="ORF">NJ959_25020</name>
</gene>
<name>A0AAE3GVZ2_9CYAN</name>
<feature type="compositionally biased region" description="Basic and acidic residues" evidence="1">
    <location>
        <begin position="89"/>
        <end position="103"/>
    </location>
</feature>
<dbReference type="PANTHER" id="PTHR33352:SF2">
    <property type="entry name" value="SLL0995 PROTEIN"/>
    <property type="match status" value="1"/>
</dbReference>
<accession>A0AAE3GVZ2</accession>
<evidence type="ECO:0000256" key="1">
    <source>
        <dbReference type="SAM" id="MobiDB-lite"/>
    </source>
</evidence>
<organism evidence="2 3">
    <name type="scientific">Limnofasciculus baicalensis BBK-W-15</name>
    <dbReference type="NCBI Taxonomy" id="2699891"/>
    <lineage>
        <taxon>Bacteria</taxon>
        <taxon>Bacillati</taxon>
        <taxon>Cyanobacteriota</taxon>
        <taxon>Cyanophyceae</taxon>
        <taxon>Coleofasciculales</taxon>
        <taxon>Coleofasciculaceae</taxon>
        <taxon>Limnofasciculus</taxon>
        <taxon>Limnofasciculus baicalensis</taxon>
    </lineage>
</organism>
<keyword evidence="3" id="KW-1185">Reference proteome</keyword>
<dbReference type="Proteomes" id="UP001204953">
    <property type="component" value="Unassembled WGS sequence"/>
</dbReference>